<protein>
    <submittedName>
        <fullName evidence="1">Uncharacterized protein</fullName>
    </submittedName>
</protein>
<name>A0ABS9L0H0_9BACT</name>
<evidence type="ECO:0000313" key="1">
    <source>
        <dbReference type="EMBL" id="MCG2618119.1"/>
    </source>
</evidence>
<reference evidence="1" key="1">
    <citation type="submission" date="2022-01" db="EMBL/GenBank/DDBJ databases">
        <authorList>
            <person name="Jo J.-H."/>
            <person name="Im W.-T."/>
        </authorList>
    </citation>
    <scope>NUCLEOTIDE SEQUENCE</scope>
    <source>
        <strain evidence="1">NA20</strain>
    </source>
</reference>
<evidence type="ECO:0000313" key="2">
    <source>
        <dbReference type="Proteomes" id="UP001165367"/>
    </source>
</evidence>
<dbReference type="EMBL" id="JAKLTR010000034">
    <property type="protein sequence ID" value="MCG2618119.1"/>
    <property type="molecule type" value="Genomic_DNA"/>
</dbReference>
<comment type="caution">
    <text evidence="1">The sequence shown here is derived from an EMBL/GenBank/DDBJ whole genome shotgun (WGS) entry which is preliminary data.</text>
</comment>
<sequence length="82" mass="9120">MKYEIRLAIGEHDCGKVESGQLRQSAQSIITISPGKSDVKPLTIEQQIQKVLTDPNYKNRLGEIVGKWPGDETVEEILNGLD</sequence>
<organism evidence="1 2">
    <name type="scientific">Terrimonas ginsenosidimutans</name>
    <dbReference type="NCBI Taxonomy" id="2908004"/>
    <lineage>
        <taxon>Bacteria</taxon>
        <taxon>Pseudomonadati</taxon>
        <taxon>Bacteroidota</taxon>
        <taxon>Chitinophagia</taxon>
        <taxon>Chitinophagales</taxon>
        <taxon>Chitinophagaceae</taxon>
        <taxon>Terrimonas</taxon>
    </lineage>
</organism>
<proteinExistence type="predicted"/>
<dbReference type="RefSeq" id="WP_237877293.1">
    <property type="nucleotide sequence ID" value="NZ_JAKLTR010000034.1"/>
</dbReference>
<gene>
    <name evidence="1" type="ORF">LZZ85_27700</name>
</gene>
<accession>A0ABS9L0H0</accession>
<keyword evidence="2" id="KW-1185">Reference proteome</keyword>
<dbReference type="Proteomes" id="UP001165367">
    <property type="component" value="Unassembled WGS sequence"/>
</dbReference>